<dbReference type="Gene3D" id="1.10.3210.10">
    <property type="entry name" value="Hypothetical protein af1432"/>
    <property type="match status" value="1"/>
</dbReference>
<dbReference type="InterPro" id="IPR035919">
    <property type="entry name" value="EAL_sf"/>
</dbReference>
<sequence length="435" mass="49007">MSNKYIVRQPIKDAQGKIWGHEILYHGENQAFTGDVASQNEYAAADTIYSFLTQNSTKALRGSLNFMTFTTILLMKKTPRLFDRSELVIQIDDSVIIHPLSMHFVQQYVKEGYRIAVNEFQFAPRYLALLDTIDYIKLNIKTTADTAMKNTIEIGHSMNKKCIITNIDSEADYQKAISLGADAMEGTFVAERLMTKAHSGAYLQSNFFRLMVAVTQDDPDIDEIERLISMDASLSYGVLKMANSVYFALRHRATTIHQAIVTLGLGQLKQWIYLLSASNAGQEMDASTEEFLKLSFMRANFCSELMKYAKDMPISKSEAYLMGMFSTLNHLIDAPLEEILEEVPVSDEIKAALLRKEGRCGQLYELVLSYEAGNWNEITRLAEELGIPNQILTSVYFICMENVNVLWEQLTNAYSEQDASAPAPAENGEASEESK</sequence>
<protein>
    <submittedName>
        <fullName evidence="2">HDOD domain-containing protein</fullName>
    </submittedName>
</protein>
<dbReference type="Proteomes" id="UP000602260">
    <property type="component" value="Unassembled WGS sequence"/>
</dbReference>
<accession>A0A8J6J599</accession>
<dbReference type="Gene3D" id="3.20.20.450">
    <property type="entry name" value="EAL domain"/>
    <property type="match status" value="1"/>
</dbReference>
<keyword evidence="3" id="KW-1185">Reference proteome</keyword>
<evidence type="ECO:0000259" key="1">
    <source>
        <dbReference type="PROSITE" id="PS51833"/>
    </source>
</evidence>
<dbReference type="RefSeq" id="WP_186879112.1">
    <property type="nucleotide sequence ID" value="NZ_JACOPN010000008.1"/>
</dbReference>
<dbReference type="EMBL" id="JACOPN010000008">
    <property type="protein sequence ID" value="MBC5717984.1"/>
    <property type="molecule type" value="Genomic_DNA"/>
</dbReference>
<dbReference type="PROSITE" id="PS51833">
    <property type="entry name" value="HDOD"/>
    <property type="match status" value="1"/>
</dbReference>
<dbReference type="InterPro" id="IPR013976">
    <property type="entry name" value="HDOD"/>
</dbReference>
<reference evidence="2" key="1">
    <citation type="submission" date="2020-08" db="EMBL/GenBank/DDBJ databases">
        <title>Genome public.</title>
        <authorList>
            <person name="Liu C."/>
            <person name="Sun Q."/>
        </authorList>
    </citation>
    <scope>NUCLEOTIDE SEQUENCE</scope>
    <source>
        <strain evidence="2">BX5</strain>
    </source>
</reference>
<dbReference type="Pfam" id="PF08668">
    <property type="entry name" value="HDOD"/>
    <property type="match status" value="1"/>
</dbReference>
<proteinExistence type="predicted"/>
<dbReference type="InterPro" id="IPR052340">
    <property type="entry name" value="RNase_Y/CdgJ"/>
</dbReference>
<name>A0A8J6J599_9FIRM</name>
<evidence type="ECO:0000313" key="3">
    <source>
        <dbReference type="Proteomes" id="UP000602260"/>
    </source>
</evidence>
<dbReference type="InterPro" id="IPR014408">
    <property type="entry name" value="dGMP_Pdiesterase_EAL/HD-GYP"/>
</dbReference>
<dbReference type="PIRSF" id="PIRSF003180">
    <property type="entry name" value="DiGMPpdiest_YuxH"/>
    <property type="match status" value="1"/>
</dbReference>
<dbReference type="SUPFAM" id="SSF141868">
    <property type="entry name" value="EAL domain-like"/>
    <property type="match status" value="1"/>
</dbReference>
<dbReference type="AlphaFoldDB" id="A0A8J6J599"/>
<dbReference type="PANTHER" id="PTHR33525:SF4">
    <property type="entry name" value="CYCLIC DI-GMP PHOSPHODIESTERASE CDGJ"/>
    <property type="match status" value="1"/>
</dbReference>
<dbReference type="Pfam" id="PF00563">
    <property type="entry name" value="EAL"/>
    <property type="match status" value="1"/>
</dbReference>
<organism evidence="2 3">
    <name type="scientific">Flintibacter faecis</name>
    <dbReference type="NCBI Taxonomy" id="2763047"/>
    <lineage>
        <taxon>Bacteria</taxon>
        <taxon>Bacillati</taxon>
        <taxon>Bacillota</taxon>
        <taxon>Clostridia</taxon>
        <taxon>Eubacteriales</taxon>
        <taxon>Flintibacter</taxon>
    </lineage>
</organism>
<comment type="caution">
    <text evidence="2">The sequence shown here is derived from an EMBL/GenBank/DDBJ whole genome shotgun (WGS) entry which is preliminary data.</text>
</comment>
<gene>
    <name evidence="2" type="ORF">H8S55_11765</name>
</gene>
<feature type="domain" description="HDOD" evidence="1">
    <location>
        <begin position="200"/>
        <end position="391"/>
    </location>
</feature>
<dbReference type="PANTHER" id="PTHR33525">
    <property type="match status" value="1"/>
</dbReference>
<dbReference type="InterPro" id="IPR001633">
    <property type="entry name" value="EAL_dom"/>
</dbReference>
<evidence type="ECO:0000313" key="2">
    <source>
        <dbReference type="EMBL" id="MBC5717984.1"/>
    </source>
</evidence>
<dbReference type="SUPFAM" id="SSF109604">
    <property type="entry name" value="HD-domain/PDEase-like"/>
    <property type="match status" value="1"/>
</dbReference>